<dbReference type="Proteomes" id="UP000663827">
    <property type="component" value="Unassembled WGS sequence"/>
</dbReference>
<sequence>MFIAALVIVANGFGKSVLGASLRLGLWAGGFLVEALSHLYMPLYWRIYKKSLDDPLPVNPGVQLNERLQTITAIILGEGINGIASILAKILIAPEAAGRAVATTIISATCTIWFIAYIYFGGPKGETGPAFTSARGFQRLMLHFPLLTSIVLLLIGMKHQCFVTCFLTVWLKSVEMFNAEIDALLSVANITEWKYDENMSRYLSKCGIVWEEEFQNLISTMNNTTTDRQPIGLELGVAVWAQRSSLTIVVNLFKAFSSSDPEALLSNIQPDITEYYQNLEQVIHDINILPTKPHEAKYYQILRGLLDGPVLSTRWITGFAGMLLISLGLIDFVHSRPRGLVLCLLLLLNLGDSQEFLIPENGRNHQLGVFRWLEAYGLRDFKFGQDILRHSFIRSWVSPIIAIAYGVQFMIEIVLARFVKRATDRAQEKELIRKREETQHEWGESRNILYVV</sequence>
<reference evidence="2" key="1">
    <citation type="submission" date="2021-01" db="EMBL/GenBank/DDBJ databases">
        <authorList>
            <person name="Kaushik A."/>
        </authorList>
    </citation>
    <scope>NUCLEOTIDE SEQUENCE</scope>
    <source>
        <strain evidence="2">AG5</strain>
    </source>
</reference>
<evidence type="ECO:0000256" key="1">
    <source>
        <dbReference type="SAM" id="Phobius"/>
    </source>
</evidence>
<gene>
    <name evidence="2" type="ORF">RDB_LOCUS98224</name>
</gene>
<dbReference type="AlphaFoldDB" id="A0A8H3E706"/>
<feature type="transmembrane region" description="Helical" evidence="1">
    <location>
        <begin position="68"/>
        <end position="88"/>
    </location>
</feature>
<evidence type="ECO:0000313" key="3">
    <source>
        <dbReference type="Proteomes" id="UP000663827"/>
    </source>
</evidence>
<feature type="transmembrane region" description="Helical" evidence="1">
    <location>
        <begin position="140"/>
        <end position="157"/>
    </location>
</feature>
<keyword evidence="1" id="KW-0812">Transmembrane</keyword>
<name>A0A8H3E706_9AGAM</name>
<feature type="transmembrane region" description="Helical" evidence="1">
    <location>
        <begin position="100"/>
        <end position="120"/>
    </location>
</feature>
<keyword evidence="1" id="KW-0472">Membrane</keyword>
<feature type="transmembrane region" description="Helical" evidence="1">
    <location>
        <begin position="396"/>
        <end position="419"/>
    </location>
</feature>
<dbReference type="Pfam" id="PF06772">
    <property type="entry name" value="LtrA"/>
    <property type="match status" value="1"/>
</dbReference>
<keyword evidence="1" id="KW-1133">Transmembrane helix</keyword>
<comment type="caution">
    <text evidence="2">The sequence shown here is derived from an EMBL/GenBank/DDBJ whole genome shotgun (WGS) entry which is preliminary data.</text>
</comment>
<protein>
    <submittedName>
        <fullName evidence="2">Uncharacterized protein</fullName>
    </submittedName>
</protein>
<feature type="transmembrane region" description="Helical" evidence="1">
    <location>
        <begin position="315"/>
        <end position="333"/>
    </location>
</feature>
<accession>A0A8H3E706</accession>
<organism evidence="2 3">
    <name type="scientific">Rhizoctonia solani</name>
    <dbReference type="NCBI Taxonomy" id="456999"/>
    <lineage>
        <taxon>Eukaryota</taxon>
        <taxon>Fungi</taxon>
        <taxon>Dikarya</taxon>
        <taxon>Basidiomycota</taxon>
        <taxon>Agaricomycotina</taxon>
        <taxon>Agaricomycetes</taxon>
        <taxon>Cantharellales</taxon>
        <taxon>Ceratobasidiaceae</taxon>
        <taxon>Rhizoctonia</taxon>
    </lineage>
</organism>
<dbReference type="InterPro" id="IPR010640">
    <property type="entry name" value="Low_temperature_requirement_A"/>
</dbReference>
<dbReference type="EMBL" id="CAJNJQ010002067">
    <property type="protein sequence ID" value="CAE7160197.1"/>
    <property type="molecule type" value="Genomic_DNA"/>
</dbReference>
<evidence type="ECO:0000313" key="2">
    <source>
        <dbReference type="EMBL" id="CAE7160197.1"/>
    </source>
</evidence>
<proteinExistence type="predicted"/>